<dbReference type="CDD" id="cd11062">
    <property type="entry name" value="CYP58-like"/>
    <property type="match status" value="1"/>
</dbReference>
<evidence type="ECO:0000256" key="3">
    <source>
        <dbReference type="ARBA" id="ARBA00022723"/>
    </source>
</evidence>
<dbReference type="GO" id="GO:0016705">
    <property type="term" value="F:oxidoreductase activity, acting on paired donors, with incorporation or reduction of molecular oxygen"/>
    <property type="evidence" value="ECO:0007669"/>
    <property type="project" value="InterPro"/>
</dbReference>
<comment type="cofactor">
    <cofactor evidence="1 8">
        <name>heme</name>
        <dbReference type="ChEBI" id="CHEBI:30413"/>
    </cofactor>
</comment>
<keyword evidence="10" id="KW-1185">Reference proteome</keyword>
<keyword evidence="4" id="KW-0560">Oxidoreductase</keyword>
<dbReference type="EMBL" id="JAPEIS010000003">
    <property type="protein sequence ID" value="KAJ8068064.1"/>
    <property type="molecule type" value="Genomic_DNA"/>
</dbReference>
<dbReference type="PANTHER" id="PTHR24305">
    <property type="entry name" value="CYTOCHROME P450"/>
    <property type="match status" value="1"/>
</dbReference>
<organism evidence="9 10">
    <name type="scientific">Sclerotinia nivalis</name>
    <dbReference type="NCBI Taxonomy" id="352851"/>
    <lineage>
        <taxon>Eukaryota</taxon>
        <taxon>Fungi</taxon>
        <taxon>Dikarya</taxon>
        <taxon>Ascomycota</taxon>
        <taxon>Pezizomycotina</taxon>
        <taxon>Leotiomycetes</taxon>
        <taxon>Helotiales</taxon>
        <taxon>Sclerotiniaceae</taxon>
        <taxon>Sclerotinia</taxon>
    </lineage>
</organism>
<keyword evidence="7" id="KW-0503">Monooxygenase</keyword>
<comment type="similarity">
    <text evidence="2">Belongs to the cytochrome P450 family.</text>
</comment>
<evidence type="ECO:0000256" key="2">
    <source>
        <dbReference type="ARBA" id="ARBA00010617"/>
    </source>
</evidence>
<sequence length="361" mass="40563">MEPLIKSKIFLLSNIFHSHSVNQTPVNLRVVFSSLTLDIISDYCYGEAFGALTDKSLAEMWSKTLSQIISITTIVMHFPILPKILSWLPDSIAWPVLGHHKNSRRQVARILNHEDAGGRQNTIFHELRDTDILPPQEKTLSRLADEGNILIGAGGETTAQTLAVLFYYLLDNPKMLSRVKDEIGTVGEDITWGRLEKLPFLSAAITEALRLSSVLTSRLPRIAPNEDMKFQQWTIPAGTPTSMSYYFLHYSPEIFPSPKTFDPTLWISDSVSNGSINGDTLRKHRLDKYFVPFCKGTRICLGINLAYAELFLTTAYVLKRFNLELYGTTKKYVEIKRDHFVAAPAVGSKGIRVMVKGDKGV</sequence>
<evidence type="ECO:0000256" key="8">
    <source>
        <dbReference type="PIRSR" id="PIRSR602401-1"/>
    </source>
</evidence>
<dbReference type="Proteomes" id="UP001152300">
    <property type="component" value="Unassembled WGS sequence"/>
</dbReference>
<evidence type="ECO:0000256" key="4">
    <source>
        <dbReference type="ARBA" id="ARBA00023002"/>
    </source>
</evidence>
<dbReference type="AlphaFoldDB" id="A0A9X0AT66"/>
<dbReference type="PANTHER" id="PTHR24305:SF157">
    <property type="entry name" value="N-ACETYLTRYPTOPHAN 6-HYDROXYLASE IVOC-RELATED"/>
    <property type="match status" value="1"/>
</dbReference>
<protein>
    <recommendedName>
        <fullName evidence="11">Cytochrome P450</fullName>
    </recommendedName>
</protein>
<keyword evidence="3 8" id="KW-0479">Metal-binding</keyword>
<dbReference type="PRINTS" id="PR00385">
    <property type="entry name" value="P450"/>
</dbReference>
<dbReference type="InterPro" id="IPR036396">
    <property type="entry name" value="Cyt_P450_sf"/>
</dbReference>
<evidence type="ECO:0008006" key="11">
    <source>
        <dbReference type="Google" id="ProtNLM"/>
    </source>
</evidence>
<dbReference type="GO" id="GO:0020037">
    <property type="term" value="F:heme binding"/>
    <property type="evidence" value="ECO:0007669"/>
    <property type="project" value="InterPro"/>
</dbReference>
<proteinExistence type="inferred from homology"/>
<dbReference type="InterPro" id="IPR002401">
    <property type="entry name" value="Cyt_P450_E_grp-I"/>
</dbReference>
<dbReference type="GO" id="GO:0004497">
    <property type="term" value="F:monooxygenase activity"/>
    <property type="evidence" value="ECO:0007669"/>
    <property type="project" value="UniProtKB-KW"/>
</dbReference>
<reference evidence="9" key="1">
    <citation type="submission" date="2022-11" db="EMBL/GenBank/DDBJ databases">
        <title>Genome Resource of Sclerotinia nivalis Strain SnTB1, a Plant Pathogen Isolated from American Ginseng.</title>
        <authorList>
            <person name="Fan S."/>
        </authorList>
    </citation>
    <scope>NUCLEOTIDE SEQUENCE</scope>
    <source>
        <strain evidence="9">SnTB1</strain>
    </source>
</reference>
<dbReference type="Gene3D" id="1.10.630.10">
    <property type="entry name" value="Cytochrome P450"/>
    <property type="match status" value="1"/>
</dbReference>
<keyword evidence="5 8" id="KW-0408">Iron</keyword>
<accession>A0A9X0AT66</accession>
<evidence type="ECO:0000256" key="1">
    <source>
        <dbReference type="ARBA" id="ARBA00001971"/>
    </source>
</evidence>
<comment type="caution">
    <text evidence="9">The sequence shown here is derived from an EMBL/GenBank/DDBJ whole genome shotgun (WGS) entry which is preliminary data.</text>
</comment>
<evidence type="ECO:0000256" key="7">
    <source>
        <dbReference type="ARBA" id="ARBA00023033"/>
    </source>
</evidence>
<dbReference type="InterPro" id="IPR050121">
    <property type="entry name" value="Cytochrome_P450_monoxygenase"/>
</dbReference>
<dbReference type="Pfam" id="PF00067">
    <property type="entry name" value="p450"/>
    <property type="match status" value="1"/>
</dbReference>
<dbReference type="InterPro" id="IPR001128">
    <property type="entry name" value="Cyt_P450"/>
</dbReference>
<name>A0A9X0AT66_9HELO</name>
<keyword evidence="8" id="KW-0349">Heme</keyword>
<gene>
    <name evidence="9" type="ORF">OCU04_003638</name>
</gene>
<keyword evidence="6" id="KW-0843">Virulence</keyword>
<evidence type="ECO:0000256" key="5">
    <source>
        <dbReference type="ARBA" id="ARBA00023004"/>
    </source>
</evidence>
<evidence type="ECO:0000313" key="9">
    <source>
        <dbReference type="EMBL" id="KAJ8068064.1"/>
    </source>
</evidence>
<dbReference type="PRINTS" id="PR00463">
    <property type="entry name" value="EP450I"/>
</dbReference>
<feature type="binding site" description="axial binding residue" evidence="8">
    <location>
        <position position="300"/>
    </location>
    <ligand>
        <name>heme</name>
        <dbReference type="ChEBI" id="CHEBI:30413"/>
    </ligand>
    <ligandPart>
        <name>Fe</name>
        <dbReference type="ChEBI" id="CHEBI:18248"/>
    </ligandPart>
</feature>
<dbReference type="GO" id="GO:0005506">
    <property type="term" value="F:iron ion binding"/>
    <property type="evidence" value="ECO:0007669"/>
    <property type="project" value="InterPro"/>
</dbReference>
<dbReference type="OrthoDB" id="3945418at2759"/>
<evidence type="ECO:0000256" key="6">
    <source>
        <dbReference type="ARBA" id="ARBA00023026"/>
    </source>
</evidence>
<dbReference type="SUPFAM" id="SSF48264">
    <property type="entry name" value="Cytochrome P450"/>
    <property type="match status" value="1"/>
</dbReference>
<evidence type="ECO:0000313" key="10">
    <source>
        <dbReference type="Proteomes" id="UP001152300"/>
    </source>
</evidence>